<name>A0A9D6L869_UNCEI</name>
<sequence>RFADEAPVAERGALRAFVPADPAARIAPSDASDPATWVTALAGLARPGDYVGLLAYVHRTPARHDRLQRLRAALGGDGRVAATLGYGPRYLHSTGQLHKGGPNTGVFLVITADEGEPLAIPGERFDFAALHRAQAAGDFATLARRGRRVARIHLGADADRGLDQLLASVAARRAVG</sequence>
<dbReference type="Proteomes" id="UP000807850">
    <property type="component" value="Unassembled WGS sequence"/>
</dbReference>
<organism evidence="1 2">
    <name type="scientific">Eiseniibacteriota bacterium</name>
    <dbReference type="NCBI Taxonomy" id="2212470"/>
    <lineage>
        <taxon>Bacteria</taxon>
        <taxon>Candidatus Eiseniibacteriota</taxon>
    </lineage>
</organism>
<reference evidence="1" key="1">
    <citation type="submission" date="2020-07" db="EMBL/GenBank/DDBJ databases">
        <title>Huge and variable diversity of episymbiotic CPR bacteria and DPANN archaea in groundwater ecosystems.</title>
        <authorList>
            <person name="He C.Y."/>
            <person name="Keren R."/>
            <person name="Whittaker M."/>
            <person name="Farag I.F."/>
            <person name="Doudna J."/>
            <person name="Cate J.H.D."/>
            <person name="Banfield J.F."/>
        </authorList>
    </citation>
    <scope>NUCLEOTIDE SEQUENCE</scope>
    <source>
        <strain evidence="1">NC_groundwater_928_Pr1_S-0.2um_72_17</strain>
    </source>
</reference>
<evidence type="ECO:0000313" key="1">
    <source>
        <dbReference type="EMBL" id="MBI3538697.1"/>
    </source>
</evidence>
<protein>
    <submittedName>
        <fullName evidence="1">Transaldolase</fullName>
        <ecNumber evidence="1">2.2.1.2</ecNumber>
        <ecNumber evidence="1">5.3.1.9</ecNumber>
    </submittedName>
</protein>
<dbReference type="AlphaFoldDB" id="A0A9D6L869"/>
<accession>A0A9D6L869</accession>
<dbReference type="EC" id="5.3.1.9" evidence="1"/>
<keyword evidence="1" id="KW-0413">Isomerase</keyword>
<keyword evidence="1" id="KW-0808">Transferase</keyword>
<dbReference type="GO" id="GO:0004801">
    <property type="term" value="F:transaldolase activity"/>
    <property type="evidence" value="ECO:0007669"/>
    <property type="project" value="UniProtKB-EC"/>
</dbReference>
<feature type="non-terminal residue" evidence="1">
    <location>
        <position position="1"/>
    </location>
</feature>
<comment type="caution">
    <text evidence="1">The sequence shown here is derived from an EMBL/GenBank/DDBJ whole genome shotgun (WGS) entry which is preliminary data.</text>
</comment>
<dbReference type="EC" id="2.2.1.2" evidence="1"/>
<dbReference type="GO" id="GO:0004347">
    <property type="term" value="F:glucose-6-phosphate isomerase activity"/>
    <property type="evidence" value="ECO:0007669"/>
    <property type="project" value="UniProtKB-EC"/>
</dbReference>
<proteinExistence type="predicted"/>
<gene>
    <name evidence="1" type="ORF">HY076_00280</name>
</gene>
<dbReference type="EMBL" id="JACQAY010000014">
    <property type="protein sequence ID" value="MBI3538697.1"/>
    <property type="molecule type" value="Genomic_DNA"/>
</dbReference>
<evidence type="ECO:0000313" key="2">
    <source>
        <dbReference type="Proteomes" id="UP000807850"/>
    </source>
</evidence>